<organism evidence="2 3">
    <name type="scientific">Extremus antarcticus</name>
    <dbReference type="NCBI Taxonomy" id="702011"/>
    <lineage>
        <taxon>Eukaryota</taxon>
        <taxon>Fungi</taxon>
        <taxon>Dikarya</taxon>
        <taxon>Ascomycota</taxon>
        <taxon>Pezizomycotina</taxon>
        <taxon>Dothideomycetes</taxon>
        <taxon>Dothideomycetidae</taxon>
        <taxon>Mycosphaerellales</taxon>
        <taxon>Extremaceae</taxon>
        <taxon>Extremus</taxon>
    </lineage>
</organism>
<evidence type="ECO:0000313" key="3">
    <source>
        <dbReference type="Proteomes" id="UP001271007"/>
    </source>
</evidence>
<accession>A0AAJ0DEI5</accession>
<dbReference type="InterPro" id="IPR032801">
    <property type="entry name" value="PXL2A/B/C"/>
</dbReference>
<gene>
    <name evidence="2" type="ORF">LTR09_006622</name>
</gene>
<feature type="region of interest" description="Disordered" evidence="1">
    <location>
        <begin position="1"/>
        <end position="31"/>
    </location>
</feature>
<evidence type="ECO:0000256" key="1">
    <source>
        <dbReference type="SAM" id="MobiDB-lite"/>
    </source>
</evidence>
<dbReference type="InterPro" id="IPR036249">
    <property type="entry name" value="Thioredoxin-like_sf"/>
</dbReference>
<dbReference type="PANTHER" id="PTHR28630">
    <property type="match status" value="1"/>
</dbReference>
<dbReference type="Proteomes" id="UP001271007">
    <property type="component" value="Unassembled WGS sequence"/>
</dbReference>
<name>A0AAJ0DEI5_9PEZI</name>
<reference evidence="2" key="1">
    <citation type="submission" date="2023-04" db="EMBL/GenBank/DDBJ databases">
        <title>Black Yeasts Isolated from many extreme environments.</title>
        <authorList>
            <person name="Coleine C."/>
            <person name="Stajich J.E."/>
            <person name="Selbmann L."/>
        </authorList>
    </citation>
    <scope>NUCLEOTIDE SEQUENCE</scope>
    <source>
        <strain evidence="2">CCFEE 5312</strain>
    </source>
</reference>
<comment type="caution">
    <text evidence="2">The sequence shown here is derived from an EMBL/GenBank/DDBJ whole genome shotgun (WGS) entry which is preliminary data.</text>
</comment>
<protein>
    <submittedName>
        <fullName evidence="2">Uncharacterized protein</fullName>
    </submittedName>
</protein>
<sequence length="224" mass="24798">MAEVSNEPKEDTSPEAHGQTHTNGDHQESHYQLPDAQTLQEAGDMLIKDENGKELPLHSLYQNQPGRQLIVFIRHFYCGHCEEYIRYLTKALPPSTLATTTPPTTLTVIGCGNTICIPDYRTRTGCPYQIYTDPDRAIYAKLGMIARLSGDPKPEYLTTSVLSSVASSLKNIVTSGPKGFKGGNYSQNGGEFVVESGELKWVRRMRNSADHTLVKELKVVLGVE</sequence>
<dbReference type="EMBL" id="JAWDJX010000021">
    <property type="protein sequence ID" value="KAK3052412.1"/>
    <property type="molecule type" value="Genomic_DNA"/>
</dbReference>
<dbReference type="PANTHER" id="PTHR28630:SF3">
    <property type="entry name" value="PEROXIREDOXIN-LIKE 2C"/>
    <property type="match status" value="1"/>
</dbReference>
<feature type="compositionally biased region" description="Basic and acidic residues" evidence="1">
    <location>
        <begin position="1"/>
        <end position="14"/>
    </location>
</feature>
<dbReference type="Gene3D" id="3.40.30.10">
    <property type="entry name" value="Glutaredoxin"/>
    <property type="match status" value="1"/>
</dbReference>
<dbReference type="Pfam" id="PF13911">
    <property type="entry name" value="AhpC-TSA_2"/>
    <property type="match status" value="1"/>
</dbReference>
<dbReference type="AlphaFoldDB" id="A0AAJ0DEI5"/>
<evidence type="ECO:0000313" key="2">
    <source>
        <dbReference type="EMBL" id="KAK3052412.1"/>
    </source>
</evidence>
<keyword evidence="3" id="KW-1185">Reference proteome</keyword>
<proteinExistence type="predicted"/>
<dbReference type="SUPFAM" id="SSF52833">
    <property type="entry name" value="Thioredoxin-like"/>
    <property type="match status" value="1"/>
</dbReference>